<gene>
    <name evidence="1" type="ORF">A4U43_C03F27530</name>
</gene>
<organism evidence="1 2">
    <name type="scientific">Asparagus officinalis</name>
    <name type="common">Garden asparagus</name>
    <dbReference type="NCBI Taxonomy" id="4686"/>
    <lineage>
        <taxon>Eukaryota</taxon>
        <taxon>Viridiplantae</taxon>
        <taxon>Streptophyta</taxon>
        <taxon>Embryophyta</taxon>
        <taxon>Tracheophyta</taxon>
        <taxon>Spermatophyta</taxon>
        <taxon>Magnoliopsida</taxon>
        <taxon>Liliopsida</taxon>
        <taxon>Asparagales</taxon>
        <taxon>Asparagaceae</taxon>
        <taxon>Asparagoideae</taxon>
        <taxon>Asparagus</taxon>
    </lineage>
</organism>
<dbReference type="Proteomes" id="UP000243459">
    <property type="component" value="Chromosome 3"/>
</dbReference>
<evidence type="ECO:0000313" key="1">
    <source>
        <dbReference type="EMBL" id="ONK76411.1"/>
    </source>
</evidence>
<protein>
    <submittedName>
        <fullName evidence="1">Uncharacterized protein</fullName>
    </submittedName>
</protein>
<sequence length="140" mass="16041">MVLCPESSTFFMAKQKRQPRCSPKREIIYLAAALCQVKNSPSCTQNINVNSQYKTMNPAPGSLCFVISLSLTAYRTSLLDMYKGGNRLYIPFVLKSCLALCKSKAEFFSYVVLYVTQVSENFVRLKSHYIILLFWISMYM</sequence>
<evidence type="ECO:0000313" key="2">
    <source>
        <dbReference type="Proteomes" id="UP000243459"/>
    </source>
</evidence>
<dbReference type="Gramene" id="ONK76411">
    <property type="protein sequence ID" value="ONK76411"/>
    <property type="gene ID" value="A4U43_C03F27530"/>
</dbReference>
<accession>A0A5P1FIE5</accession>
<reference evidence="2" key="1">
    <citation type="journal article" date="2017" name="Nat. Commun.">
        <title>The asparagus genome sheds light on the origin and evolution of a young Y chromosome.</title>
        <authorList>
            <person name="Harkess A."/>
            <person name="Zhou J."/>
            <person name="Xu C."/>
            <person name="Bowers J.E."/>
            <person name="Van der Hulst R."/>
            <person name="Ayyampalayam S."/>
            <person name="Mercati F."/>
            <person name="Riccardi P."/>
            <person name="McKain M.R."/>
            <person name="Kakrana A."/>
            <person name="Tang H."/>
            <person name="Ray J."/>
            <person name="Groenendijk J."/>
            <person name="Arikit S."/>
            <person name="Mathioni S.M."/>
            <person name="Nakano M."/>
            <person name="Shan H."/>
            <person name="Telgmann-Rauber A."/>
            <person name="Kanno A."/>
            <person name="Yue Z."/>
            <person name="Chen H."/>
            <person name="Li W."/>
            <person name="Chen Y."/>
            <person name="Xu X."/>
            <person name="Zhang Y."/>
            <person name="Luo S."/>
            <person name="Chen H."/>
            <person name="Gao J."/>
            <person name="Mao Z."/>
            <person name="Pires J.C."/>
            <person name="Luo M."/>
            <person name="Kudrna D."/>
            <person name="Wing R.A."/>
            <person name="Meyers B.C."/>
            <person name="Yi K."/>
            <person name="Kong H."/>
            <person name="Lavrijsen P."/>
            <person name="Sunseri F."/>
            <person name="Falavigna A."/>
            <person name="Ye Y."/>
            <person name="Leebens-Mack J.H."/>
            <person name="Chen G."/>
        </authorList>
    </citation>
    <scope>NUCLEOTIDE SEQUENCE [LARGE SCALE GENOMIC DNA]</scope>
    <source>
        <strain evidence="2">cv. DH0086</strain>
    </source>
</reference>
<proteinExistence type="predicted"/>
<dbReference type="EMBL" id="CM007383">
    <property type="protein sequence ID" value="ONK76411.1"/>
    <property type="molecule type" value="Genomic_DNA"/>
</dbReference>
<dbReference type="AlphaFoldDB" id="A0A5P1FIE5"/>
<keyword evidence="2" id="KW-1185">Reference proteome</keyword>
<name>A0A5P1FIE5_ASPOF</name>